<comment type="caution">
    <text evidence="2">The sequence shown here is derived from an EMBL/GenBank/DDBJ whole genome shotgun (WGS) entry which is preliminary data.</text>
</comment>
<keyword evidence="3" id="KW-1185">Reference proteome</keyword>
<dbReference type="AlphaFoldDB" id="A0A9P6NIJ0"/>
<dbReference type="Proteomes" id="UP000886653">
    <property type="component" value="Unassembled WGS sequence"/>
</dbReference>
<accession>A0A9P6NIJ0</accession>
<feature type="non-terminal residue" evidence="2">
    <location>
        <position position="282"/>
    </location>
</feature>
<evidence type="ECO:0000313" key="2">
    <source>
        <dbReference type="EMBL" id="KAG0147615.1"/>
    </source>
</evidence>
<gene>
    <name evidence="2" type="ORF">CROQUDRAFT_715024</name>
</gene>
<reference evidence="2" key="1">
    <citation type="submission" date="2013-11" db="EMBL/GenBank/DDBJ databases">
        <title>Genome sequence of the fusiform rust pathogen reveals effectors for host alternation and coevolution with pine.</title>
        <authorList>
            <consortium name="DOE Joint Genome Institute"/>
            <person name="Smith K."/>
            <person name="Pendleton A."/>
            <person name="Kubisiak T."/>
            <person name="Anderson C."/>
            <person name="Salamov A."/>
            <person name="Aerts A."/>
            <person name="Riley R."/>
            <person name="Clum A."/>
            <person name="Lindquist E."/>
            <person name="Ence D."/>
            <person name="Campbell M."/>
            <person name="Kronenberg Z."/>
            <person name="Feau N."/>
            <person name="Dhillon B."/>
            <person name="Hamelin R."/>
            <person name="Burleigh J."/>
            <person name="Smith J."/>
            <person name="Yandell M."/>
            <person name="Nelson C."/>
            <person name="Grigoriev I."/>
            <person name="Davis J."/>
        </authorList>
    </citation>
    <scope>NUCLEOTIDE SEQUENCE</scope>
    <source>
        <strain evidence="2">G11</strain>
    </source>
</reference>
<evidence type="ECO:0000313" key="3">
    <source>
        <dbReference type="Proteomes" id="UP000886653"/>
    </source>
</evidence>
<sequence>MEQKEVDAIVNQITSDLAVLANMEDIPVHEEIKEVAKYLKKANADDSRQAYANGVRKAMAEYLEKANADDSEKASADDSKKASADDSKKSDLIELQKSIADGSVKVFGNPTNLEPSSRHFRQAFMDLEPEMIDFAYTESAHYRDEKGKKIKTRHDYHVPNSKVLRTLKGKFENYDPFKQEYTIQYIFKDARENGIPAQVHVRVYISKEKENKAFGLHFSFGDLAKLYGSGHILGSNRYTDIFDLLEQSRKNKSYSHFLDLLRKALEIVGLGKDSKIKGIMTE</sequence>
<proteinExistence type="predicted"/>
<evidence type="ECO:0000256" key="1">
    <source>
        <dbReference type="SAM" id="MobiDB-lite"/>
    </source>
</evidence>
<name>A0A9P6NIJ0_9BASI</name>
<organism evidence="2 3">
    <name type="scientific">Cronartium quercuum f. sp. fusiforme G11</name>
    <dbReference type="NCBI Taxonomy" id="708437"/>
    <lineage>
        <taxon>Eukaryota</taxon>
        <taxon>Fungi</taxon>
        <taxon>Dikarya</taxon>
        <taxon>Basidiomycota</taxon>
        <taxon>Pucciniomycotina</taxon>
        <taxon>Pucciniomycetes</taxon>
        <taxon>Pucciniales</taxon>
        <taxon>Coleosporiaceae</taxon>
        <taxon>Cronartium</taxon>
    </lineage>
</organism>
<protein>
    <submittedName>
        <fullName evidence="2">Uncharacterized protein</fullName>
    </submittedName>
</protein>
<feature type="region of interest" description="Disordered" evidence="1">
    <location>
        <begin position="66"/>
        <end position="89"/>
    </location>
</feature>
<dbReference type="EMBL" id="MU167246">
    <property type="protein sequence ID" value="KAG0147615.1"/>
    <property type="molecule type" value="Genomic_DNA"/>
</dbReference>